<name>A0A2Z2NH39_9GAMM</name>
<organism evidence="1 2">
    <name type="scientific">Granulosicoccus antarcticus IMCC3135</name>
    <dbReference type="NCBI Taxonomy" id="1192854"/>
    <lineage>
        <taxon>Bacteria</taxon>
        <taxon>Pseudomonadati</taxon>
        <taxon>Pseudomonadota</taxon>
        <taxon>Gammaproteobacteria</taxon>
        <taxon>Chromatiales</taxon>
        <taxon>Granulosicoccaceae</taxon>
        <taxon>Granulosicoccus</taxon>
    </lineage>
</organism>
<evidence type="ECO:0000313" key="1">
    <source>
        <dbReference type="EMBL" id="ASJ70606.1"/>
    </source>
</evidence>
<dbReference type="AlphaFoldDB" id="A0A2Z2NH39"/>
<proteinExistence type="predicted"/>
<reference evidence="1 2" key="1">
    <citation type="submission" date="2016-12" db="EMBL/GenBank/DDBJ databases">
        <authorList>
            <person name="Song W.-J."/>
            <person name="Kurnit D.M."/>
        </authorList>
    </citation>
    <scope>NUCLEOTIDE SEQUENCE [LARGE SCALE GENOMIC DNA]</scope>
    <source>
        <strain evidence="1 2">IMCC3135</strain>
    </source>
</reference>
<sequence length="33" mass="3826">MERLDALTVDAVQAYENRCRAVLGKSLSYLHRF</sequence>
<protein>
    <submittedName>
        <fullName evidence="1">Uncharacterized protein</fullName>
    </submittedName>
</protein>
<dbReference type="KEGG" id="gai:IMCC3135_02465"/>
<dbReference type="Proteomes" id="UP000250079">
    <property type="component" value="Chromosome"/>
</dbReference>
<gene>
    <name evidence="1" type="ORF">IMCC3135_02465</name>
</gene>
<accession>A0A2Z2NH39</accession>
<dbReference type="EMBL" id="CP018632">
    <property type="protein sequence ID" value="ASJ70606.1"/>
    <property type="molecule type" value="Genomic_DNA"/>
</dbReference>
<evidence type="ECO:0000313" key="2">
    <source>
        <dbReference type="Proteomes" id="UP000250079"/>
    </source>
</evidence>
<keyword evidence="2" id="KW-1185">Reference proteome</keyword>